<evidence type="ECO:0000256" key="2">
    <source>
        <dbReference type="ARBA" id="ARBA00022679"/>
    </source>
</evidence>
<sequence>MSDILERLEFDQLTKLLPFQDNVLKLYTGGIIVVVQVNYFSCGGVAISIYFKHVIADAFAAAIYIKAWAAIACGASNNVVDAVFGCASIFPTQDLPLQQLWRKSFENNFSLGEAVAKRFIFDATTIATLRENFVNSPTFDKPTSFEAVTALILGAAIAAGREREDFIATNYVALIPVSLRHKMY</sequence>
<keyword evidence="5" id="KW-1185">Reference proteome</keyword>
<evidence type="ECO:0000256" key="3">
    <source>
        <dbReference type="ARBA" id="ARBA00023315"/>
    </source>
</evidence>
<dbReference type="AlphaFoldDB" id="A0AAD5P4C9"/>
<comment type="caution">
    <text evidence="4">The sequence shown here is derived from an EMBL/GenBank/DDBJ whole genome shotgun (WGS) entry which is preliminary data.</text>
</comment>
<reference evidence="4" key="1">
    <citation type="journal article" date="2022" name="Plant J.">
        <title>Strategies of tolerance reflected in two North American maple genomes.</title>
        <authorList>
            <person name="McEvoy S.L."/>
            <person name="Sezen U.U."/>
            <person name="Trouern-Trend A."/>
            <person name="McMahon S.M."/>
            <person name="Schaberg P.G."/>
            <person name="Yang J."/>
            <person name="Wegrzyn J.L."/>
            <person name="Swenson N.G."/>
        </authorList>
    </citation>
    <scope>NUCLEOTIDE SEQUENCE</scope>
    <source>
        <strain evidence="4">91603</strain>
    </source>
</reference>
<dbReference type="PANTHER" id="PTHR31623:SF28">
    <property type="entry name" value="BAHD ACYLTRANSFERASE"/>
    <property type="match status" value="1"/>
</dbReference>
<dbReference type="InterPro" id="IPR023213">
    <property type="entry name" value="CAT-like_dom_sf"/>
</dbReference>
<evidence type="ECO:0000313" key="4">
    <source>
        <dbReference type="EMBL" id="KAI9196796.1"/>
    </source>
</evidence>
<keyword evidence="3" id="KW-0012">Acyltransferase</keyword>
<evidence type="ECO:0000313" key="5">
    <source>
        <dbReference type="Proteomes" id="UP001064489"/>
    </source>
</evidence>
<protein>
    <submittedName>
        <fullName evidence="4">Uncharacterized protein</fullName>
    </submittedName>
</protein>
<evidence type="ECO:0000256" key="1">
    <source>
        <dbReference type="ARBA" id="ARBA00009861"/>
    </source>
</evidence>
<dbReference type="Gene3D" id="3.30.559.10">
    <property type="entry name" value="Chloramphenicol acetyltransferase-like domain"/>
    <property type="match status" value="2"/>
</dbReference>
<name>A0AAD5P4C9_ACENE</name>
<accession>A0AAD5P4C9</accession>
<reference evidence="4" key="2">
    <citation type="submission" date="2023-02" db="EMBL/GenBank/DDBJ databases">
        <authorList>
            <person name="Swenson N.G."/>
            <person name="Wegrzyn J.L."/>
            <person name="Mcevoy S.L."/>
        </authorList>
    </citation>
    <scope>NUCLEOTIDE SEQUENCE</scope>
    <source>
        <strain evidence="4">91603</strain>
        <tissue evidence="4">Leaf</tissue>
    </source>
</reference>
<gene>
    <name evidence="4" type="ORF">LWI28_027111</name>
</gene>
<proteinExistence type="inferred from homology"/>
<organism evidence="4 5">
    <name type="scientific">Acer negundo</name>
    <name type="common">Box elder</name>
    <dbReference type="NCBI Taxonomy" id="4023"/>
    <lineage>
        <taxon>Eukaryota</taxon>
        <taxon>Viridiplantae</taxon>
        <taxon>Streptophyta</taxon>
        <taxon>Embryophyta</taxon>
        <taxon>Tracheophyta</taxon>
        <taxon>Spermatophyta</taxon>
        <taxon>Magnoliopsida</taxon>
        <taxon>eudicotyledons</taxon>
        <taxon>Gunneridae</taxon>
        <taxon>Pentapetalae</taxon>
        <taxon>rosids</taxon>
        <taxon>malvids</taxon>
        <taxon>Sapindales</taxon>
        <taxon>Sapindaceae</taxon>
        <taxon>Hippocastanoideae</taxon>
        <taxon>Acereae</taxon>
        <taxon>Acer</taxon>
    </lineage>
</organism>
<dbReference type="EMBL" id="JAJSOW010000003">
    <property type="protein sequence ID" value="KAI9196796.1"/>
    <property type="molecule type" value="Genomic_DNA"/>
</dbReference>
<dbReference type="GO" id="GO:0016746">
    <property type="term" value="F:acyltransferase activity"/>
    <property type="evidence" value="ECO:0007669"/>
    <property type="project" value="UniProtKB-KW"/>
</dbReference>
<dbReference type="PANTHER" id="PTHR31623">
    <property type="entry name" value="F21J9.9"/>
    <property type="match status" value="1"/>
</dbReference>
<dbReference type="Proteomes" id="UP001064489">
    <property type="component" value="Chromosome 1"/>
</dbReference>
<keyword evidence="2" id="KW-0808">Transferase</keyword>
<dbReference type="Pfam" id="PF02458">
    <property type="entry name" value="Transferase"/>
    <property type="match status" value="1"/>
</dbReference>
<comment type="similarity">
    <text evidence="1">Belongs to the plant acyltransferase family.</text>
</comment>